<dbReference type="InterPro" id="IPR045055">
    <property type="entry name" value="DNA2/NAM7-like"/>
</dbReference>
<dbReference type="CDD" id="cd01650">
    <property type="entry name" value="RT_nLTR_like"/>
    <property type="match status" value="1"/>
</dbReference>
<feature type="domain" description="Reverse transcriptase Ty1/copia-type" evidence="7">
    <location>
        <begin position="1"/>
        <end position="74"/>
    </location>
</feature>
<feature type="region of interest" description="Disordered" evidence="5">
    <location>
        <begin position="558"/>
        <end position="709"/>
    </location>
</feature>
<dbReference type="EMBL" id="OIVN01006160">
    <property type="protein sequence ID" value="SPD26662.1"/>
    <property type="molecule type" value="Genomic_DNA"/>
</dbReference>
<evidence type="ECO:0000256" key="1">
    <source>
        <dbReference type="ARBA" id="ARBA00022741"/>
    </source>
</evidence>
<organism evidence="9">
    <name type="scientific">Fagus sylvatica</name>
    <name type="common">Beechnut</name>
    <dbReference type="NCBI Taxonomy" id="28930"/>
    <lineage>
        <taxon>Eukaryota</taxon>
        <taxon>Viridiplantae</taxon>
        <taxon>Streptophyta</taxon>
        <taxon>Embryophyta</taxon>
        <taxon>Tracheophyta</taxon>
        <taxon>Spermatophyta</taxon>
        <taxon>Magnoliopsida</taxon>
        <taxon>eudicotyledons</taxon>
        <taxon>Gunneridae</taxon>
        <taxon>Pentapetalae</taxon>
        <taxon>rosids</taxon>
        <taxon>fabids</taxon>
        <taxon>Fagales</taxon>
        <taxon>Fagaceae</taxon>
        <taxon>Fagus</taxon>
    </lineage>
</organism>
<reference evidence="9" key="1">
    <citation type="submission" date="2018-02" db="EMBL/GenBank/DDBJ databases">
        <authorList>
            <person name="Cohen D.B."/>
            <person name="Kent A.D."/>
        </authorList>
    </citation>
    <scope>NUCLEOTIDE SEQUENCE</scope>
</reference>
<evidence type="ECO:0000313" key="9">
    <source>
        <dbReference type="EMBL" id="SPD26662.1"/>
    </source>
</evidence>
<dbReference type="FunFam" id="3.40.50.300:FF:000326">
    <property type="entry name" value="P-loop containing nucleoside triphosphate hydrolase"/>
    <property type="match status" value="1"/>
</dbReference>
<keyword evidence="1" id="KW-0547">Nucleotide-binding</keyword>
<dbReference type="InterPro" id="IPR047187">
    <property type="entry name" value="SF1_C_Upf1"/>
</dbReference>
<dbReference type="Pfam" id="PF07727">
    <property type="entry name" value="RVT_2"/>
    <property type="match status" value="1"/>
</dbReference>
<keyword evidence="3" id="KW-0347">Helicase</keyword>
<dbReference type="CDD" id="cd09272">
    <property type="entry name" value="RNase_HI_RT_Ty1"/>
    <property type="match status" value="1"/>
</dbReference>
<evidence type="ECO:0008006" key="10">
    <source>
        <dbReference type="Google" id="ProtNLM"/>
    </source>
</evidence>
<gene>
    <name evidence="9" type="ORF">FSB_LOCUS54544</name>
</gene>
<dbReference type="GO" id="GO:0005694">
    <property type="term" value="C:chromosome"/>
    <property type="evidence" value="ECO:0007669"/>
    <property type="project" value="UniProtKB-ARBA"/>
</dbReference>
<name>A0A2N9IP87_FAGSY</name>
<dbReference type="InterPro" id="IPR041679">
    <property type="entry name" value="DNA2/NAM7-like_C"/>
</dbReference>
<feature type="compositionally biased region" description="Basic and acidic residues" evidence="5">
    <location>
        <begin position="616"/>
        <end position="642"/>
    </location>
</feature>
<sequence length="1866" mass="212713">MWYNRLSEYLLKEGFENNPICPCVFIKKSESGFAIVAVYVDDLNLVGTPEELTKTAYYLKNEFEMKDLEKVLKHFHMDKAHPLSIPMVVRSLDVKKDPFRPQKVGEETLGPEVPYLSAIGALMYLANCTQPDIAFSVNLLARYSSAPTLRHWNGVKHVLRYLRGTTDMGLFYPNKSNPQLVGYADAGYLSDPHKGRSQIGYLFTCGDTAISWRSVKQTISATSSNHSEIIAIHEASRECVWLRSVKKIPETFFSMTDHMKSFIDPLIEEVHAELFSNMTTVGRAPTCKIHSVEESKEFKPSKELFYEMTLKRTDDTEKDIGTYEPEVGDLFALTYVRPRCIDDLDRPTRFHLIAYVYGTKAESSEKLQILASKPILTTLLKNKRETFRENKRESLLADEDNCTTCFSEGKCSPSISCIHDIICSHNINASQEAAILNCVGLRDCCHQNTVKLIWGPPGTGKTKTGAVLEVTKRLLRLVRESLEYDTNGLGDIILFGNGERLKIDGCDDLRDVFLDYHADVLGKCLALSSGWKHCLELVICFLEDPTLQYNKYLEQRKEKNDELKQEKSKSNLVKEDDDELEEEKSKSNLEKEDNDELKQEKSNRNLVKEDDDELEQEKSKSNLVKEDDDKLKQERSNRNLVKEDDDELEQEKSNRVKEDDDELNQEKSKSNLVKEDDDELEQEKSMSNLVKEDDDELKQKKSNSNLVKEDEGMRPLELLVIDEAAQLKECESAIPLQLSGLRHAILIGDERQLPAMVQSKISMNAEFGRSLFERLVMLGHQKHLLDVQYRMHPSISSFPNREFYNNQISDAPKVEERGYKKRFLQSNMYGSYSFISIAHGKEVFDGRYSPKNMVEAAVVSEIVANLFEEFHGTKKKVSVGVISPYKAQVYAIQEKVKRYSTKSDSGFSVSVRSIDGLQGCEEDVIIISTVRSNVDGFIGYLSNLQIANVALTRASDCLWILGNGTTLLKSDSVWKKLVLDAKERKCFYNAEEDKREARWKVVFSNGFRESIQRIRNAEICKEVLSVLQKLSSGWHDPYEKKERNPSVLDGPSSQLLEMYKVNGQLNLVWTVDTLKEDSNCIQVLKVWDVMPLSDIPKLAKHLDILFGRYTVDEMHRCKHRCVEGSFVVPMRWPMNSSSCLVPDTVESLSKPLSSLSLRDEPETSLSLSERDLRLYSESERKKVNEGIFGFSKSREIWLKDGDRNTKFFHLSTIIRRKKNSIDAIKEDNGSWITCKKDIRSHIVGEFSQLFTKENVNFPRDLKQLIQPSITAMENFELCRIPTPQEIKGPNVIDAVQSFFRTGKLLTELIVAKMRLVLDKLVSPCQSAFIPGQWIAENQILVHEILHSFKKRKVKGGFVAMKIDLQKAYDRVNWSFLRSVLLNFGFEEVFVYWVLECASTVSFSILINGGKSNFFHPTKGLRQADPLSPYLFILCQEVLARLIERECVSGNLAGVKLNQGGPNFMNVMFADDLMLFSKASTRDSLTLNSCLEKYCEWSSQLVNREKSGLMFSKMILLQGCSGGTPRKRMVDSLCGRRGTIYADQKLMEAIERMKALITKGACFLVGDGSSIDVWKEPWVPWIPDYIPKPKQDLNPIIPLKVASLIDSNTRTWNYKMLQELFEQSLVDTIKRIIIPAIPREDKLVWILDTTGRFFVESAMNINQSQPEEAPDTNWKALWKIKLHDRSKFLIWRIATGILPTKANLAARLGYGDIQCCLYLLTFNSCQDIAKFICEPPIAANTSPSDKELCVQTSIQFALTLDCIWNLRNQVLHNNSQVNILNIVRSLETRISEHLHSLKELDHLNGVDNFSWEPPTEEFIKINVDAAVSHDRAYLAAIARDHTGYIVKVWAKKTNHLDPAIAEAVAIT</sequence>
<dbReference type="PANTHER" id="PTHR10887:SF522">
    <property type="entry name" value="P-LOOP CONTAINING NUCLEOSIDE TRIPHOSPHATE HYDROLASES SUPERFAMILY PROTEIN"/>
    <property type="match status" value="1"/>
</dbReference>
<dbReference type="InterPro" id="IPR013103">
    <property type="entry name" value="RVT_2"/>
</dbReference>
<evidence type="ECO:0000256" key="5">
    <source>
        <dbReference type="SAM" id="MobiDB-lite"/>
    </source>
</evidence>
<dbReference type="InterPro" id="IPR000477">
    <property type="entry name" value="RT_dom"/>
</dbReference>
<feature type="domain" description="DNA2/NAM7 helicase-like C-terminal" evidence="8">
    <location>
        <begin position="768"/>
        <end position="963"/>
    </location>
</feature>
<proteinExistence type="predicted"/>
<keyword evidence="4" id="KW-0067">ATP-binding</keyword>
<evidence type="ECO:0000259" key="7">
    <source>
        <dbReference type="Pfam" id="PF07727"/>
    </source>
</evidence>
<evidence type="ECO:0000256" key="3">
    <source>
        <dbReference type="ARBA" id="ARBA00022806"/>
    </source>
</evidence>
<feature type="compositionally biased region" description="Basic and acidic residues" evidence="5">
    <location>
        <begin position="650"/>
        <end position="674"/>
    </location>
</feature>
<keyword evidence="2" id="KW-0378">Hydrolase</keyword>
<dbReference type="GO" id="GO:0016787">
    <property type="term" value="F:hydrolase activity"/>
    <property type="evidence" value="ECO:0007669"/>
    <property type="project" value="UniProtKB-KW"/>
</dbReference>
<evidence type="ECO:0000256" key="2">
    <source>
        <dbReference type="ARBA" id="ARBA00022801"/>
    </source>
</evidence>
<accession>A0A2N9IP87</accession>
<dbReference type="GO" id="GO:0005524">
    <property type="term" value="F:ATP binding"/>
    <property type="evidence" value="ECO:0007669"/>
    <property type="project" value="UniProtKB-KW"/>
</dbReference>
<dbReference type="CDD" id="cd18808">
    <property type="entry name" value="SF1_C_Upf1"/>
    <property type="match status" value="1"/>
</dbReference>
<dbReference type="InterPro" id="IPR027417">
    <property type="entry name" value="P-loop_NTPase"/>
</dbReference>
<dbReference type="GO" id="GO:0004386">
    <property type="term" value="F:helicase activity"/>
    <property type="evidence" value="ECO:0007669"/>
    <property type="project" value="UniProtKB-KW"/>
</dbReference>
<dbReference type="Gene3D" id="3.40.50.300">
    <property type="entry name" value="P-loop containing nucleotide triphosphate hydrolases"/>
    <property type="match status" value="3"/>
</dbReference>
<evidence type="ECO:0000256" key="4">
    <source>
        <dbReference type="ARBA" id="ARBA00022840"/>
    </source>
</evidence>
<feature type="domain" description="Reverse transcriptase" evidence="6">
    <location>
        <begin position="1302"/>
        <end position="1509"/>
    </location>
</feature>
<dbReference type="Pfam" id="PF00078">
    <property type="entry name" value="RVT_1"/>
    <property type="match status" value="1"/>
</dbReference>
<evidence type="ECO:0000259" key="6">
    <source>
        <dbReference type="Pfam" id="PF00078"/>
    </source>
</evidence>
<feature type="compositionally biased region" description="Basic and acidic residues" evidence="5">
    <location>
        <begin position="558"/>
        <end position="574"/>
    </location>
</feature>
<dbReference type="PANTHER" id="PTHR10887">
    <property type="entry name" value="DNA2/NAM7 HELICASE FAMILY"/>
    <property type="match status" value="1"/>
</dbReference>
<evidence type="ECO:0000259" key="8">
    <source>
        <dbReference type="Pfam" id="PF13087"/>
    </source>
</evidence>
<dbReference type="SUPFAM" id="SSF52540">
    <property type="entry name" value="P-loop containing nucleoside triphosphate hydrolases"/>
    <property type="match status" value="1"/>
</dbReference>
<protein>
    <recommendedName>
        <fullName evidence="10">Reverse transcriptase domain-containing protein</fullName>
    </recommendedName>
</protein>
<feature type="compositionally biased region" description="Basic and acidic residues" evidence="5">
    <location>
        <begin position="583"/>
        <end position="608"/>
    </location>
</feature>
<dbReference type="Pfam" id="PF13087">
    <property type="entry name" value="AAA_12"/>
    <property type="match status" value="1"/>
</dbReference>